<keyword evidence="3" id="KW-0326">Glycosidase</keyword>
<gene>
    <name evidence="5" type="ORF">BJY14_000751</name>
</gene>
<keyword evidence="6" id="KW-1185">Reference proteome</keyword>
<comment type="caution">
    <text evidence="5">The sequence shown here is derived from an EMBL/GenBank/DDBJ whole genome shotgun (WGS) entry which is preliminary data.</text>
</comment>
<proteinExistence type="inferred from homology"/>
<evidence type="ECO:0000313" key="6">
    <source>
        <dbReference type="Proteomes" id="UP000529783"/>
    </source>
</evidence>
<dbReference type="InterPro" id="IPR017853">
    <property type="entry name" value="GH"/>
</dbReference>
<dbReference type="GO" id="GO:0016998">
    <property type="term" value="P:cell wall macromolecule catabolic process"/>
    <property type="evidence" value="ECO:0007669"/>
    <property type="project" value="InterPro"/>
</dbReference>
<organism evidence="5 6">
    <name type="scientific">Actinomadura luteofluorescens</name>
    <dbReference type="NCBI Taxonomy" id="46163"/>
    <lineage>
        <taxon>Bacteria</taxon>
        <taxon>Bacillati</taxon>
        <taxon>Actinomycetota</taxon>
        <taxon>Actinomycetes</taxon>
        <taxon>Streptosporangiales</taxon>
        <taxon>Thermomonosporaceae</taxon>
        <taxon>Actinomadura</taxon>
    </lineage>
</organism>
<dbReference type="GO" id="GO:0009253">
    <property type="term" value="P:peptidoglycan catabolic process"/>
    <property type="evidence" value="ECO:0007669"/>
    <property type="project" value="InterPro"/>
</dbReference>
<protein>
    <submittedName>
        <fullName evidence="5">GH25 family lysozyme M1 (1,4-beta-N-acetylmuramidase)</fullName>
    </submittedName>
</protein>
<keyword evidence="2" id="KW-0378">Hydrolase</keyword>
<dbReference type="Proteomes" id="UP000529783">
    <property type="component" value="Unassembled WGS sequence"/>
</dbReference>
<dbReference type="InterPro" id="IPR018077">
    <property type="entry name" value="Glyco_hydro_fam25_subgr"/>
</dbReference>
<dbReference type="GO" id="GO:0016052">
    <property type="term" value="P:carbohydrate catabolic process"/>
    <property type="evidence" value="ECO:0007669"/>
    <property type="project" value="TreeGrafter"/>
</dbReference>
<evidence type="ECO:0000256" key="4">
    <source>
        <dbReference type="SAM" id="MobiDB-lite"/>
    </source>
</evidence>
<dbReference type="InterPro" id="IPR002053">
    <property type="entry name" value="Glyco_hydro_25"/>
</dbReference>
<dbReference type="EMBL" id="JACCBA010000001">
    <property type="protein sequence ID" value="NYD44768.1"/>
    <property type="molecule type" value="Genomic_DNA"/>
</dbReference>
<dbReference type="PANTHER" id="PTHR34135">
    <property type="entry name" value="LYSOZYME"/>
    <property type="match status" value="1"/>
</dbReference>
<dbReference type="Pfam" id="PF01183">
    <property type="entry name" value="Glyco_hydro_25"/>
    <property type="match status" value="1"/>
</dbReference>
<reference evidence="5 6" key="1">
    <citation type="submission" date="2020-07" db="EMBL/GenBank/DDBJ databases">
        <title>Sequencing the genomes of 1000 actinobacteria strains.</title>
        <authorList>
            <person name="Klenk H.-P."/>
        </authorList>
    </citation>
    <scope>NUCLEOTIDE SEQUENCE [LARGE SCALE GENOMIC DNA]</scope>
    <source>
        <strain evidence="5 6">DSM 40398</strain>
    </source>
</reference>
<dbReference type="SMART" id="SM00641">
    <property type="entry name" value="Glyco_25"/>
    <property type="match status" value="1"/>
</dbReference>
<accession>A0A7Y9JDR5</accession>
<feature type="region of interest" description="Disordered" evidence="4">
    <location>
        <begin position="375"/>
        <end position="398"/>
    </location>
</feature>
<name>A0A7Y9JDR5_9ACTN</name>
<dbReference type="GO" id="GO:0003796">
    <property type="term" value="F:lysozyme activity"/>
    <property type="evidence" value="ECO:0007669"/>
    <property type="project" value="InterPro"/>
</dbReference>
<dbReference type="RefSeq" id="WP_179842305.1">
    <property type="nucleotide sequence ID" value="NZ_JACCBA010000001.1"/>
</dbReference>
<evidence type="ECO:0000256" key="3">
    <source>
        <dbReference type="ARBA" id="ARBA00023295"/>
    </source>
</evidence>
<dbReference type="PANTHER" id="PTHR34135:SF2">
    <property type="entry name" value="LYSOZYME"/>
    <property type="match status" value="1"/>
</dbReference>
<dbReference type="AlphaFoldDB" id="A0A7Y9JDR5"/>
<evidence type="ECO:0000256" key="2">
    <source>
        <dbReference type="ARBA" id="ARBA00022801"/>
    </source>
</evidence>
<dbReference type="PROSITE" id="PS51904">
    <property type="entry name" value="GLYCOSYL_HYDROL_F25_2"/>
    <property type="match status" value="1"/>
</dbReference>
<comment type="similarity">
    <text evidence="1">Belongs to the glycosyl hydrolase 25 family.</text>
</comment>
<dbReference type="CDD" id="cd00599">
    <property type="entry name" value="GH25_muramidase"/>
    <property type="match status" value="1"/>
</dbReference>
<evidence type="ECO:0000313" key="5">
    <source>
        <dbReference type="EMBL" id="NYD44768.1"/>
    </source>
</evidence>
<dbReference type="SUPFAM" id="SSF51445">
    <property type="entry name" value="(Trans)glycosidases"/>
    <property type="match status" value="1"/>
</dbReference>
<evidence type="ECO:0000256" key="1">
    <source>
        <dbReference type="ARBA" id="ARBA00010646"/>
    </source>
</evidence>
<dbReference type="Gene3D" id="3.20.20.80">
    <property type="entry name" value="Glycosidases"/>
    <property type="match status" value="1"/>
</dbReference>
<sequence length="398" mass="43508">MIARLTWPLEAELVLSQGDLDHQKGDVLLYGIDVASYQGNPNWAAVHRSGIRFGFSKVTENTDYTNPTWGHNRSGMLALGAGFVPGAYHFLHGGNGAAQARYFLAKAGELSRFAVALDVEASGANVSTAREWVAEFKDRTGGQPVIGYFPRWYWEAHGRPDLGFFDTIWQSRYVSGSGTPAALYRKVSSSWWVQFGGEPISILQYSSSGAVPGVPGRCDVNAFRGSLAELKVLALSDFQEVEVPIRSSYGKSRPQNLEWGRFTRLNWDITHADPAKAHSVPDKDHPDGYPGYVAPASTWADIDTVVRIEGLSEGDEYQLQFEVHDWTDGKSAGSWTEVRADAKATGGDQFATAAMPKGLRKGQHVYVSVAAFPASGNPGDRPAPRATVGRWTIAQDRR</sequence>